<feature type="transmembrane region" description="Helical" evidence="8">
    <location>
        <begin position="265"/>
        <end position="283"/>
    </location>
</feature>
<evidence type="ECO:0000256" key="1">
    <source>
        <dbReference type="ARBA" id="ARBA00004651"/>
    </source>
</evidence>
<evidence type="ECO:0000256" key="6">
    <source>
        <dbReference type="ARBA" id="ARBA00022989"/>
    </source>
</evidence>
<name>A0A2Z6B2P6_9BACT</name>
<dbReference type="RefSeq" id="WP_126380816.1">
    <property type="nucleotide sequence ID" value="NZ_AP017378.1"/>
</dbReference>
<dbReference type="OrthoDB" id="1010875at2"/>
<dbReference type="Proteomes" id="UP000269883">
    <property type="component" value="Chromosome"/>
</dbReference>
<feature type="transmembrane region" description="Helical" evidence="8">
    <location>
        <begin position="326"/>
        <end position="357"/>
    </location>
</feature>
<evidence type="ECO:0008006" key="11">
    <source>
        <dbReference type="Google" id="ProtNLM"/>
    </source>
</evidence>
<protein>
    <recommendedName>
        <fullName evidence="11">Permease</fullName>
    </recommendedName>
</protein>
<feature type="transmembrane region" description="Helical" evidence="8">
    <location>
        <begin position="288"/>
        <end position="306"/>
    </location>
</feature>
<organism evidence="9 10">
    <name type="scientific">Desulfovibrio ferrophilus</name>
    <dbReference type="NCBI Taxonomy" id="241368"/>
    <lineage>
        <taxon>Bacteria</taxon>
        <taxon>Pseudomonadati</taxon>
        <taxon>Thermodesulfobacteriota</taxon>
        <taxon>Desulfovibrionia</taxon>
        <taxon>Desulfovibrionales</taxon>
        <taxon>Desulfovibrionaceae</taxon>
        <taxon>Desulfovibrio</taxon>
    </lineage>
</organism>
<evidence type="ECO:0000313" key="9">
    <source>
        <dbReference type="EMBL" id="BBD09804.1"/>
    </source>
</evidence>
<gene>
    <name evidence="9" type="ORF">DFE_3078</name>
</gene>
<evidence type="ECO:0000256" key="5">
    <source>
        <dbReference type="ARBA" id="ARBA00022692"/>
    </source>
</evidence>
<keyword evidence="5 8" id="KW-0812">Transmembrane</keyword>
<keyword evidence="7 8" id="KW-0472">Membrane</keyword>
<dbReference type="PANTHER" id="PTHR21716">
    <property type="entry name" value="TRANSMEMBRANE PROTEIN"/>
    <property type="match status" value="1"/>
</dbReference>
<proteinExistence type="inferred from homology"/>
<dbReference type="GO" id="GO:0055085">
    <property type="term" value="P:transmembrane transport"/>
    <property type="evidence" value="ECO:0007669"/>
    <property type="project" value="TreeGrafter"/>
</dbReference>
<dbReference type="GO" id="GO:0005886">
    <property type="term" value="C:plasma membrane"/>
    <property type="evidence" value="ECO:0007669"/>
    <property type="project" value="UniProtKB-SubCell"/>
</dbReference>
<dbReference type="KEGG" id="dfl:DFE_3078"/>
<sequence length="369" mass="39842">MSTTENPTYFERTMRVILPLGICAALIWLAQYLSDALVPFCIALLAAYLMNPLAEQLEKVIKNRAVAVLGTLIIVVGFFAATMALTAPLITGEVAHMGRLLSEVMQNSELAERAAKHLPPDVWQAVKDVASRPEIQDLFKGGDALAMAKAVLAKVLPGVWGVMRGAAGLLAGLAGLVVVLLYTVFLMLDYRRVRENWVEIIPPAQRELVLAFAEDFQAAMSRYFRAQAAVAACVGILFAIGFSLIGLPLGILLGLFIGLLNMVPYLQLAGFVPAFFLGTVHALETGTGLWTVFGLIITVFAVVQLVQDAVLTPRIMGQATGLSPAVILLSLSIWGKLLGMLGMLIAIPMTCLLWAWYQRYVTQGAEPTT</sequence>
<reference evidence="9 10" key="1">
    <citation type="journal article" date="2018" name="Sci. Adv.">
        <title>Multi-heme cytochromes provide a pathway for survival in energy-limited environments.</title>
        <authorList>
            <person name="Deng X."/>
            <person name="Dohmae N."/>
            <person name="Nealson K.H."/>
            <person name="Hashimoto K."/>
            <person name="Okamoto A."/>
        </authorList>
    </citation>
    <scope>NUCLEOTIDE SEQUENCE [LARGE SCALE GENOMIC DNA]</scope>
    <source>
        <strain evidence="9 10">IS5</strain>
    </source>
</reference>
<feature type="transmembrane region" description="Helical" evidence="8">
    <location>
        <begin position="36"/>
        <end position="54"/>
    </location>
</feature>
<dbReference type="AlphaFoldDB" id="A0A2Z6B2P6"/>
<dbReference type="InterPro" id="IPR002549">
    <property type="entry name" value="AI-2E-like"/>
</dbReference>
<comment type="subcellular location">
    <subcellularLocation>
        <location evidence="1">Cell membrane</location>
        <topology evidence="1">Multi-pass membrane protein</topology>
    </subcellularLocation>
</comment>
<evidence type="ECO:0000256" key="4">
    <source>
        <dbReference type="ARBA" id="ARBA00022475"/>
    </source>
</evidence>
<keyword evidence="3" id="KW-0813">Transport</keyword>
<evidence type="ECO:0000256" key="7">
    <source>
        <dbReference type="ARBA" id="ARBA00023136"/>
    </source>
</evidence>
<dbReference type="Pfam" id="PF01594">
    <property type="entry name" value="AI-2E_transport"/>
    <property type="match status" value="1"/>
</dbReference>
<keyword evidence="10" id="KW-1185">Reference proteome</keyword>
<feature type="transmembrane region" description="Helical" evidence="8">
    <location>
        <begin position="229"/>
        <end position="259"/>
    </location>
</feature>
<keyword evidence="4" id="KW-1003">Cell membrane</keyword>
<keyword evidence="6 8" id="KW-1133">Transmembrane helix</keyword>
<feature type="transmembrane region" description="Helical" evidence="8">
    <location>
        <begin position="12"/>
        <end position="30"/>
    </location>
</feature>
<evidence type="ECO:0000313" key="10">
    <source>
        <dbReference type="Proteomes" id="UP000269883"/>
    </source>
</evidence>
<feature type="transmembrane region" description="Helical" evidence="8">
    <location>
        <begin position="166"/>
        <end position="188"/>
    </location>
</feature>
<feature type="transmembrane region" description="Helical" evidence="8">
    <location>
        <begin position="66"/>
        <end position="90"/>
    </location>
</feature>
<dbReference type="EMBL" id="AP017378">
    <property type="protein sequence ID" value="BBD09804.1"/>
    <property type="molecule type" value="Genomic_DNA"/>
</dbReference>
<comment type="similarity">
    <text evidence="2">Belongs to the autoinducer-2 exporter (AI-2E) (TC 2.A.86) family.</text>
</comment>
<accession>A0A2Z6B2P6</accession>
<evidence type="ECO:0000256" key="2">
    <source>
        <dbReference type="ARBA" id="ARBA00009773"/>
    </source>
</evidence>
<evidence type="ECO:0000256" key="3">
    <source>
        <dbReference type="ARBA" id="ARBA00022448"/>
    </source>
</evidence>
<evidence type="ECO:0000256" key="8">
    <source>
        <dbReference type="SAM" id="Phobius"/>
    </source>
</evidence>
<dbReference type="PANTHER" id="PTHR21716:SF53">
    <property type="entry name" value="PERMEASE PERM-RELATED"/>
    <property type="match status" value="1"/>
</dbReference>